<feature type="transmembrane region" description="Helical" evidence="6">
    <location>
        <begin position="98"/>
        <end position="126"/>
    </location>
</feature>
<evidence type="ECO:0000256" key="3">
    <source>
        <dbReference type="ARBA" id="ARBA00022692"/>
    </source>
</evidence>
<feature type="transmembrane region" description="Helical" evidence="6">
    <location>
        <begin position="138"/>
        <end position="159"/>
    </location>
</feature>
<evidence type="ECO:0000256" key="5">
    <source>
        <dbReference type="ARBA" id="ARBA00023136"/>
    </source>
</evidence>
<dbReference type="Proteomes" id="UP001157109">
    <property type="component" value="Unassembled WGS sequence"/>
</dbReference>
<feature type="transmembrane region" description="Helical" evidence="6">
    <location>
        <begin position="165"/>
        <end position="183"/>
    </location>
</feature>
<comment type="subcellular location">
    <subcellularLocation>
        <location evidence="1">Cell inner membrane</location>
        <topology evidence="1">Multi-pass membrane protein</topology>
    </subcellularLocation>
</comment>
<feature type="transmembrane region" description="Helical" evidence="6">
    <location>
        <begin position="34"/>
        <end position="50"/>
    </location>
</feature>
<organism evidence="7 8">
    <name type="scientific">Arsenicicoccus piscis</name>
    <dbReference type="NCBI Taxonomy" id="673954"/>
    <lineage>
        <taxon>Bacteria</taxon>
        <taxon>Bacillati</taxon>
        <taxon>Actinomycetota</taxon>
        <taxon>Actinomycetes</taxon>
        <taxon>Micrococcales</taxon>
        <taxon>Intrasporangiaceae</taxon>
        <taxon>Arsenicicoccus</taxon>
    </lineage>
</organism>
<evidence type="ECO:0000313" key="8">
    <source>
        <dbReference type="Proteomes" id="UP001157109"/>
    </source>
</evidence>
<dbReference type="EMBL" id="BSUJ01000001">
    <property type="protein sequence ID" value="GMA21126.1"/>
    <property type="molecule type" value="Genomic_DNA"/>
</dbReference>
<dbReference type="InterPro" id="IPR036259">
    <property type="entry name" value="MFS_trans_sf"/>
</dbReference>
<comment type="caution">
    <text evidence="7">The sequence shown here is derived from an EMBL/GenBank/DDBJ whole genome shotgun (WGS) entry which is preliminary data.</text>
</comment>
<evidence type="ECO:0000256" key="2">
    <source>
        <dbReference type="ARBA" id="ARBA00022448"/>
    </source>
</evidence>
<dbReference type="SUPFAM" id="SSF103473">
    <property type="entry name" value="MFS general substrate transporter"/>
    <property type="match status" value="1"/>
</dbReference>
<dbReference type="PANTHER" id="PTHR23501">
    <property type="entry name" value="MAJOR FACILITATOR SUPERFAMILY"/>
    <property type="match status" value="1"/>
</dbReference>
<accession>A0ABQ6HRX3</accession>
<feature type="transmembrane region" description="Helical" evidence="6">
    <location>
        <begin position="62"/>
        <end position="78"/>
    </location>
</feature>
<keyword evidence="8" id="KW-1185">Reference proteome</keyword>
<evidence type="ECO:0000313" key="7">
    <source>
        <dbReference type="EMBL" id="GMA21126.1"/>
    </source>
</evidence>
<dbReference type="RefSeq" id="WP_284284795.1">
    <property type="nucleotide sequence ID" value="NZ_BSUJ01000001.1"/>
</dbReference>
<keyword evidence="2" id="KW-0813">Transport</keyword>
<feature type="transmembrane region" description="Helical" evidence="6">
    <location>
        <begin position="230"/>
        <end position="257"/>
    </location>
</feature>
<feature type="transmembrane region" description="Helical" evidence="6">
    <location>
        <begin position="190"/>
        <end position="210"/>
    </location>
</feature>
<evidence type="ECO:0000256" key="4">
    <source>
        <dbReference type="ARBA" id="ARBA00022989"/>
    </source>
</evidence>
<feature type="transmembrane region" description="Helical" evidence="6">
    <location>
        <begin position="278"/>
        <end position="297"/>
    </location>
</feature>
<proteinExistence type="predicted"/>
<evidence type="ECO:0000256" key="1">
    <source>
        <dbReference type="ARBA" id="ARBA00004429"/>
    </source>
</evidence>
<reference evidence="8" key="1">
    <citation type="journal article" date="2019" name="Int. J. Syst. Evol. Microbiol.">
        <title>The Global Catalogue of Microorganisms (GCM) 10K type strain sequencing project: providing services to taxonomists for standard genome sequencing and annotation.</title>
        <authorList>
            <consortium name="The Broad Institute Genomics Platform"/>
            <consortium name="The Broad Institute Genome Sequencing Center for Infectious Disease"/>
            <person name="Wu L."/>
            <person name="Ma J."/>
        </authorList>
    </citation>
    <scope>NUCLEOTIDE SEQUENCE [LARGE SCALE GENOMIC DNA]</scope>
    <source>
        <strain evidence="8">NBRC 105830</strain>
    </source>
</reference>
<gene>
    <name evidence="7" type="ORF">GCM10025862_31470</name>
</gene>
<evidence type="ECO:0008006" key="9">
    <source>
        <dbReference type="Google" id="ProtNLM"/>
    </source>
</evidence>
<keyword evidence="4 6" id="KW-1133">Transmembrane helix</keyword>
<evidence type="ECO:0000256" key="6">
    <source>
        <dbReference type="SAM" id="Phobius"/>
    </source>
</evidence>
<keyword evidence="3 6" id="KW-0812">Transmembrane</keyword>
<dbReference type="PANTHER" id="PTHR23501:SF191">
    <property type="entry name" value="VACUOLAR BASIC AMINO ACID TRANSPORTER 4"/>
    <property type="match status" value="1"/>
</dbReference>
<protein>
    <recommendedName>
        <fullName evidence="9">MFS transporter</fullName>
    </recommendedName>
</protein>
<sequence length="306" mass="30510">MAAAALLVGGLALLAVTGGRWWWATVRRVDLPGALLLGGALGALVLTFAASDPAREVVGPPGWALLPVAVVSAAGYGWRHRRAADPLVPRGTLGRGGWRTLGASWCVGAALVAVVVDVPVLARLTLGGDEVRAAGTRLRFLVAVPVGALLGGLALRRLAAGRVTAVGLVLAAAALAVMGTWGSGSLEQGVATLVLAAAGLGLGLTLAPLNEAALDAAPEHAHGTASSLVVVARMTGMVVGLGLLTAVGLHAYYAAVAALPDRTDTRALVTAGIVQVQWVLRGGAIAALIGAGLGLTMPARVPRLDG</sequence>
<name>A0ABQ6HRX3_9MICO</name>
<keyword evidence="5 6" id="KW-0472">Membrane</keyword>
<dbReference type="Gene3D" id="1.20.1250.20">
    <property type="entry name" value="MFS general substrate transporter like domains"/>
    <property type="match status" value="1"/>
</dbReference>